<dbReference type="RefSeq" id="WP_107828393.1">
    <property type="nucleotide sequence ID" value="NZ_CP160205.1"/>
</dbReference>
<dbReference type="PANTHER" id="PTHR43026">
    <property type="entry name" value="2-HYDROXYACID DEHYDROGENASE HOMOLOG 1-RELATED"/>
    <property type="match status" value="1"/>
</dbReference>
<keyword evidence="3" id="KW-0520">NAD</keyword>
<sequence length="351" mass="38929">MKVVAYSIKPFEKEYLIKANQKKHDITLISNRLTPETVGFAEGKDAVIVFTNDDVSAPVIQELNKLGVRFIATRSAGTDHIDKQAAALHGIKLASVPAYSPQAIAEHTVALALALNRRLPRADKQSHHFDFRLDDLMGFNLHQKTVGIVGLGNIGRATAAIFKGFGCRIIGYDANTAQELNFVEKVSLQTLYHEADIISLHLPLTPETYYMIDARAIAAMKEGVMLLNTSRGGLMKTVDVVEGVYSGHIGYLGLDVYENEKNLFFDDHEYDRDKDPLLQQLLNHPNVLVTPHQAFLTKEALQQITQQTIKNLDLWQDKKCVGDACACARGCRTATPATSKPQEDNVNNYLL</sequence>
<dbReference type="SUPFAM" id="SSF51735">
    <property type="entry name" value="NAD(P)-binding Rossmann-fold domains"/>
    <property type="match status" value="1"/>
</dbReference>
<dbReference type="SUPFAM" id="SSF52283">
    <property type="entry name" value="Formate/glycerate dehydrogenase catalytic domain-like"/>
    <property type="match status" value="1"/>
</dbReference>
<name>A0A2T5JBH5_9SPHI</name>
<dbReference type="PANTHER" id="PTHR43026:SF1">
    <property type="entry name" value="2-HYDROXYACID DEHYDROGENASE HOMOLOG 1-RELATED"/>
    <property type="match status" value="1"/>
</dbReference>
<protein>
    <submittedName>
        <fullName evidence="7">D-lactate dehydrogenase</fullName>
    </submittedName>
</protein>
<reference evidence="7 8" key="1">
    <citation type="submission" date="2018-04" db="EMBL/GenBank/DDBJ databases">
        <title>Genomic Encyclopedia of Archaeal and Bacterial Type Strains, Phase II (KMG-II): from individual species to whole genera.</title>
        <authorList>
            <person name="Goeker M."/>
        </authorList>
    </citation>
    <scope>NUCLEOTIDE SEQUENCE [LARGE SCALE GENOMIC DNA]</scope>
    <source>
        <strain evidence="7 8">DSM 26809</strain>
    </source>
</reference>
<dbReference type="InterPro" id="IPR029753">
    <property type="entry name" value="D-isomer_DH_CS"/>
</dbReference>
<dbReference type="GO" id="GO:0008720">
    <property type="term" value="F:D-lactate dehydrogenase (NAD+) activity"/>
    <property type="evidence" value="ECO:0007669"/>
    <property type="project" value="TreeGrafter"/>
</dbReference>
<comment type="caution">
    <text evidence="7">The sequence shown here is derived from an EMBL/GenBank/DDBJ whole genome shotgun (WGS) entry which is preliminary data.</text>
</comment>
<dbReference type="GO" id="GO:0051287">
    <property type="term" value="F:NAD binding"/>
    <property type="evidence" value="ECO:0007669"/>
    <property type="project" value="InterPro"/>
</dbReference>
<evidence type="ECO:0000256" key="3">
    <source>
        <dbReference type="ARBA" id="ARBA00023027"/>
    </source>
</evidence>
<dbReference type="AlphaFoldDB" id="A0A2T5JBH5"/>
<dbReference type="InterPro" id="IPR006140">
    <property type="entry name" value="D-isomer_DH_NAD-bd"/>
</dbReference>
<dbReference type="InterPro" id="IPR029752">
    <property type="entry name" value="D-isomer_DH_CS1"/>
</dbReference>
<keyword evidence="2 4" id="KW-0560">Oxidoreductase</keyword>
<evidence type="ECO:0000259" key="6">
    <source>
        <dbReference type="Pfam" id="PF02826"/>
    </source>
</evidence>
<evidence type="ECO:0000259" key="5">
    <source>
        <dbReference type="Pfam" id="PF00389"/>
    </source>
</evidence>
<evidence type="ECO:0000256" key="4">
    <source>
        <dbReference type="RuleBase" id="RU003719"/>
    </source>
</evidence>
<dbReference type="EMBL" id="QAOQ01000003">
    <property type="protein sequence ID" value="PTQ98215.1"/>
    <property type="molecule type" value="Genomic_DNA"/>
</dbReference>
<dbReference type="PROSITE" id="PS00065">
    <property type="entry name" value="D_2_HYDROXYACID_DH_1"/>
    <property type="match status" value="1"/>
</dbReference>
<comment type="similarity">
    <text evidence="1 4">Belongs to the D-isomer specific 2-hydroxyacid dehydrogenase family.</text>
</comment>
<evidence type="ECO:0000256" key="1">
    <source>
        <dbReference type="ARBA" id="ARBA00005854"/>
    </source>
</evidence>
<dbReference type="Proteomes" id="UP000244168">
    <property type="component" value="Unassembled WGS sequence"/>
</dbReference>
<feature type="domain" description="D-isomer specific 2-hydroxyacid dehydrogenase catalytic" evidence="5">
    <location>
        <begin position="12"/>
        <end position="319"/>
    </location>
</feature>
<gene>
    <name evidence="7" type="ORF">C8P68_103376</name>
</gene>
<evidence type="ECO:0000313" key="8">
    <source>
        <dbReference type="Proteomes" id="UP000244168"/>
    </source>
</evidence>
<dbReference type="Pfam" id="PF00389">
    <property type="entry name" value="2-Hacid_dh"/>
    <property type="match status" value="1"/>
</dbReference>
<keyword evidence="8" id="KW-1185">Reference proteome</keyword>
<dbReference type="OrthoDB" id="1522997at2"/>
<accession>A0A2T5JBH5</accession>
<feature type="domain" description="D-isomer specific 2-hydroxyacid dehydrogenase NAD-binding" evidence="6">
    <location>
        <begin position="109"/>
        <end position="294"/>
    </location>
</feature>
<dbReference type="CDD" id="cd12183">
    <property type="entry name" value="LDH_like_2"/>
    <property type="match status" value="1"/>
</dbReference>
<dbReference type="Gene3D" id="3.40.50.720">
    <property type="entry name" value="NAD(P)-binding Rossmann-like Domain"/>
    <property type="match status" value="2"/>
</dbReference>
<dbReference type="InterPro" id="IPR006139">
    <property type="entry name" value="D-isomer_2_OHA_DH_cat_dom"/>
</dbReference>
<organism evidence="7 8">
    <name type="scientific">Mucilaginibacter yixingensis</name>
    <dbReference type="NCBI Taxonomy" id="1295612"/>
    <lineage>
        <taxon>Bacteria</taxon>
        <taxon>Pseudomonadati</taxon>
        <taxon>Bacteroidota</taxon>
        <taxon>Sphingobacteriia</taxon>
        <taxon>Sphingobacteriales</taxon>
        <taxon>Sphingobacteriaceae</taxon>
        <taxon>Mucilaginibacter</taxon>
    </lineage>
</organism>
<evidence type="ECO:0000256" key="2">
    <source>
        <dbReference type="ARBA" id="ARBA00023002"/>
    </source>
</evidence>
<proteinExistence type="inferred from homology"/>
<dbReference type="InterPro" id="IPR058205">
    <property type="entry name" value="D-LDH-like"/>
</dbReference>
<evidence type="ECO:0000313" key="7">
    <source>
        <dbReference type="EMBL" id="PTQ98215.1"/>
    </source>
</evidence>
<dbReference type="InterPro" id="IPR036291">
    <property type="entry name" value="NAD(P)-bd_dom_sf"/>
</dbReference>
<dbReference type="Pfam" id="PF02826">
    <property type="entry name" value="2-Hacid_dh_C"/>
    <property type="match status" value="1"/>
</dbReference>
<dbReference type="PROSITE" id="PS00670">
    <property type="entry name" value="D_2_HYDROXYACID_DH_2"/>
    <property type="match status" value="1"/>
</dbReference>